<proteinExistence type="predicted"/>
<protein>
    <submittedName>
        <fullName evidence="2">Transformation and Tfp-related protein PilF</fullName>
    </submittedName>
</protein>
<dbReference type="PROSITE" id="PS51257">
    <property type="entry name" value="PROKAR_LIPOPROTEIN"/>
    <property type="match status" value="1"/>
</dbReference>
<sequence length="181" mass="20607">MKMDLISKKYATIVVAFLLSACVTQHHLDFDKQQAAKARVELALGYLQQNDLVQAKLNLDRALVHAPNYYLVHSALAHFYRLQGDNENARREFNQALKLDASQGDVHNNYGAFLCAQGEYEKAFEQFNQALISANYYHQTDTLENMTLCAQAAGQQERYQESFNKLQKMDAARAQKLTQAK</sequence>
<accession>A0A377IVI8</accession>
<evidence type="ECO:0000256" key="1">
    <source>
        <dbReference type="PROSITE-ProRule" id="PRU00339"/>
    </source>
</evidence>
<dbReference type="InterPro" id="IPR011990">
    <property type="entry name" value="TPR-like_helical_dom_sf"/>
</dbReference>
<gene>
    <name evidence="2" type="primary">pilF</name>
    <name evidence="2" type="ORF">NCTC13335_00021</name>
</gene>
<dbReference type="Gene3D" id="1.25.40.10">
    <property type="entry name" value="Tetratricopeptide repeat domain"/>
    <property type="match status" value="1"/>
</dbReference>
<keyword evidence="1" id="KW-0802">TPR repeat</keyword>
<reference evidence="2 3" key="1">
    <citation type="submission" date="2018-06" db="EMBL/GenBank/DDBJ databases">
        <authorList>
            <consortium name="Pathogen Informatics"/>
            <person name="Doyle S."/>
        </authorList>
    </citation>
    <scope>NUCLEOTIDE SEQUENCE [LARGE SCALE GENOMIC DNA]</scope>
    <source>
        <strain evidence="2 3">NCTC13335</strain>
    </source>
</reference>
<dbReference type="InterPro" id="IPR013360">
    <property type="entry name" value="Pilus_4_PilW"/>
</dbReference>
<dbReference type="PROSITE" id="PS50005">
    <property type="entry name" value="TPR"/>
    <property type="match status" value="1"/>
</dbReference>
<dbReference type="EMBL" id="UGHS01000001">
    <property type="protein sequence ID" value="STO92203.1"/>
    <property type="molecule type" value="Genomic_DNA"/>
</dbReference>
<dbReference type="AlphaFoldDB" id="A0A377IVI8"/>
<dbReference type="SMART" id="SM00028">
    <property type="entry name" value="TPR"/>
    <property type="match status" value="3"/>
</dbReference>
<dbReference type="SUPFAM" id="SSF48452">
    <property type="entry name" value="TPR-like"/>
    <property type="match status" value="1"/>
</dbReference>
<dbReference type="Proteomes" id="UP000255264">
    <property type="component" value="Unassembled WGS sequence"/>
</dbReference>
<organism evidence="2 3">
    <name type="scientific">Haemophilus pittmaniae</name>
    <dbReference type="NCBI Taxonomy" id="249188"/>
    <lineage>
        <taxon>Bacteria</taxon>
        <taxon>Pseudomonadati</taxon>
        <taxon>Pseudomonadota</taxon>
        <taxon>Gammaproteobacteria</taxon>
        <taxon>Pasteurellales</taxon>
        <taxon>Pasteurellaceae</taxon>
        <taxon>Haemophilus</taxon>
    </lineage>
</organism>
<dbReference type="NCBIfam" id="TIGR02521">
    <property type="entry name" value="type_IV_pilW"/>
    <property type="match status" value="1"/>
</dbReference>
<feature type="repeat" description="TPR" evidence="1">
    <location>
        <begin position="70"/>
        <end position="103"/>
    </location>
</feature>
<name>A0A377IVI8_9PAST</name>
<evidence type="ECO:0000313" key="3">
    <source>
        <dbReference type="Proteomes" id="UP000255264"/>
    </source>
</evidence>
<dbReference type="OrthoDB" id="9814042at2"/>
<keyword evidence="3" id="KW-1185">Reference proteome</keyword>
<dbReference type="InterPro" id="IPR019734">
    <property type="entry name" value="TPR_rpt"/>
</dbReference>
<evidence type="ECO:0000313" key="2">
    <source>
        <dbReference type="EMBL" id="STO92203.1"/>
    </source>
</evidence>